<dbReference type="EMBL" id="BJCL01000002">
    <property type="protein sequence ID" value="GCL61892.1"/>
    <property type="molecule type" value="Genomic_DNA"/>
</dbReference>
<evidence type="ECO:0000313" key="2">
    <source>
        <dbReference type="EMBL" id="GCL61892.1"/>
    </source>
</evidence>
<dbReference type="Gene3D" id="3.10.180.10">
    <property type="entry name" value="2,3-Dihydroxybiphenyl 1,2-Dioxygenase, domain 1"/>
    <property type="match status" value="1"/>
</dbReference>
<gene>
    <name evidence="2" type="ORF">AQPW35_09730</name>
</gene>
<dbReference type="PROSITE" id="PS51819">
    <property type="entry name" value="VOC"/>
    <property type="match status" value="1"/>
</dbReference>
<dbReference type="OrthoDB" id="9797663at2"/>
<dbReference type="RefSeq" id="WP_137731654.1">
    <property type="nucleotide sequence ID" value="NZ_BJCL01000002.1"/>
</dbReference>
<name>A0A480AP94_9BURK</name>
<keyword evidence="3" id="KW-1185">Reference proteome</keyword>
<dbReference type="InterPro" id="IPR004360">
    <property type="entry name" value="Glyas_Fos-R_dOase_dom"/>
</dbReference>
<proteinExistence type="predicted"/>
<dbReference type="Pfam" id="PF00903">
    <property type="entry name" value="Glyoxalase"/>
    <property type="match status" value="1"/>
</dbReference>
<comment type="caution">
    <text evidence="2">The sequence shown here is derived from an EMBL/GenBank/DDBJ whole genome shotgun (WGS) entry which is preliminary data.</text>
</comment>
<evidence type="ECO:0000313" key="3">
    <source>
        <dbReference type="Proteomes" id="UP000301751"/>
    </source>
</evidence>
<protein>
    <recommendedName>
        <fullName evidence="1">VOC domain-containing protein</fullName>
    </recommendedName>
</protein>
<dbReference type="SUPFAM" id="SSF54593">
    <property type="entry name" value="Glyoxalase/Bleomycin resistance protein/Dihydroxybiphenyl dioxygenase"/>
    <property type="match status" value="1"/>
</dbReference>
<sequence>MSQPHPLPAGLAFGRIAAQVLVADLPRALAFYTGVLGFANVFQNGDPVAFVILEKQGAELHLQLEPQHRGGAHNVAHLMVNDAAALHDHLVAHGATIVKALRDADYRMRTFVFADPDGNRIDVGQDL</sequence>
<dbReference type="Proteomes" id="UP000301751">
    <property type="component" value="Unassembled WGS sequence"/>
</dbReference>
<accession>A0A480AP94</accession>
<evidence type="ECO:0000259" key="1">
    <source>
        <dbReference type="PROSITE" id="PS51819"/>
    </source>
</evidence>
<organism evidence="2 3">
    <name type="scientific">Pseudaquabacterium pictum</name>
    <dbReference type="NCBI Taxonomy" id="2315236"/>
    <lineage>
        <taxon>Bacteria</taxon>
        <taxon>Pseudomonadati</taxon>
        <taxon>Pseudomonadota</taxon>
        <taxon>Betaproteobacteria</taxon>
        <taxon>Burkholderiales</taxon>
        <taxon>Sphaerotilaceae</taxon>
        <taxon>Pseudaquabacterium</taxon>
    </lineage>
</organism>
<dbReference type="InterPro" id="IPR029068">
    <property type="entry name" value="Glyas_Bleomycin-R_OHBP_Dase"/>
</dbReference>
<feature type="domain" description="VOC" evidence="1">
    <location>
        <begin position="12"/>
        <end position="126"/>
    </location>
</feature>
<reference evidence="3" key="1">
    <citation type="submission" date="2019-03" db="EMBL/GenBank/DDBJ databases">
        <title>Aquabacterium pictum sp.nov., the first bacteriochlorophyll a-containing freshwater bacterium in the genus Aquabacterium of the class Betaproteobacteria.</title>
        <authorList>
            <person name="Hirose S."/>
            <person name="Tank M."/>
            <person name="Hara E."/>
            <person name="Tamaki H."/>
            <person name="Takaichi S."/>
            <person name="Haruta S."/>
            <person name="Hanada S."/>
        </authorList>
    </citation>
    <scope>NUCLEOTIDE SEQUENCE [LARGE SCALE GENOMIC DNA]</scope>
    <source>
        <strain evidence="3">W35</strain>
    </source>
</reference>
<dbReference type="InterPro" id="IPR037523">
    <property type="entry name" value="VOC_core"/>
</dbReference>
<dbReference type="AlphaFoldDB" id="A0A480AP94"/>